<dbReference type="SUPFAM" id="SSF47203">
    <property type="entry name" value="Acyl-CoA dehydrogenase C-terminal domain-like"/>
    <property type="match status" value="1"/>
</dbReference>
<dbReference type="Pfam" id="PF02770">
    <property type="entry name" value="Acyl-CoA_dh_M"/>
    <property type="match status" value="1"/>
</dbReference>
<evidence type="ECO:0000259" key="8">
    <source>
        <dbReference type="Pfam" id="PF00441"/>
    </source>
</evidence>
<comment type="similarity">
    <text evidence="2 7">Belongs to the acyl-CoA dehydrogenase family.</text>
</comment>
<evidence type="ECO:0000313" key="11">
    <source>
        <dbReference type="EMBL" id="TNC29185.1"/>
    </source>
</evidence>
<dbReference type="PANTHER" id="PTHR48083:SF13">
    <property type="entry name" value="ACYL-COA DEHYDROGENASE FAMILY MEMBER 11"/>
    <property type="match status" value="1"/>
</dbReference>
<dbReference type="OrthoDB" id="8876745at2"/>
<dbReference type="InterPro" id="IPR009100">
    <property type="entry name" value="AcylCoA_DH/oxidase_NM_dom_sf"/>
</dbReference>
<keyword evidence="6 7" id="KW-0560">Oxidoreductase</keyword>
<reference evidence="11 12" key="1">
    <citation type="submission" date="2019-06" db="EMBL/GenBank/DDBJ databases">
        <title>Amycolatopsis alkalitolerans sp. nov., isolated from Gastrodia elata Blume.</title>
        <authorList>
            <person name="Narsing Rao M.P."/>
            <person name="Li W.J."/>
        </authorList>
    </citation>
    <scope>NUCLEOTIDE SEQUENCE [LARGE SCALE GENOMIC DNA]</scope>
    <source>
        <strain evidence="11 12">SYSUP0005</strain>
    </source>
</reference>
<feature type="domain" description="Acyl-CoA oxidase/dehydrogenase middle" evidence="9">
    <location>
        <begin position="129"/>
        <end position="206"/>
    </location>
</feature>
<gene>
    <name evidence="11" type="ORF">FG385_03630</name>
</gene>
<evidence type="ECO:0000256" key="1">
    <source>
        <dbReference type="ARBA" id="ARBA00001974"/>
    </source>
</evidence>
<protein>
    <submittedName>
        <fullName evidence="11">Acyl-CoA dehydrogenase</fullName>
    </submittedName>
</protein>
<dbReference type="GO" id="GO:0050660">
    <property type="term" value="F:flavin adenine dinucleotide binding"/>
    <property type="evidence" value="ECO:0007669"/>
    <property type="project" value="InterPro"/>
</dbReference>
<dbReference type="Gene3D" id="2.40.110.10">
    <property type="entry name" value="Butyryl-CoA Dehydrogenase, subunit A, domain 2"/>
    <property type="match status" value="1"/>
</dbReference>
<dbReference type="GO" id="GO:0033539">
    <property type="term" value="P:fatty acid beta-oxidation using acyl-CoA dehydrogenase"/>
    <property type="evidence" value="ECO:0007669"/>
    <property type="project" value="TreeGrafter"/>
</dbReference>
<evidence type="ECO:0000256" key="4">
    <source>
        <dbReference type="ARBA" id="ARBA00022630"/>
    </source>
</evidence>
<sequence length="436" mass="47905">MSWDFSTDPETEAELAWIRDFIDTKAIPLEALELPVREFDRAAAPLIDEVKARGLWAAHLGPEHGGTGRGQLRLALMNEIVGRSRVGPTLFGTAPPDSGNLELLAPHATPAQRTRYFLPLLEGSVRSSVAMTEPGAGADPTLLSTRLERHGNGWVLNGHKWFATNASLADFLLVLAVSDPDAHPKHRATVVIVDRDALGVDVRRDIPSMEDPEPRPAQIENHCEITFTDVALPADAVLGEPGRGFAMMQERLGPARVHHCMRWIGQAQRALDMLCERATYRYSHGSTLADKQTVQNWIADSAAEIAAARLLTLHAAWRIDTVGSKAAREDIALIKFYGAKVLHDVIDRAVQAHGSLGFSADLPLEAMYRRARAARIYDGPDEVHRQSAARLILRGFTPPADGIPAEHLPTRRQAAREQFAHLLSDRKVADDVIRSL</sequence>
<dbReference type="GO" id="GO:0005737">
    <property type="term" value="C:cytoplasm"/>
    <property type="evidence" value="ECO:0007669"/>
    <property type="project" value="TreeGrafter"/>
</dbReference>
<name>A0A5C4M867_9PSEU</name>
<dbReference type="InterPro" id="IPR009075">
    <property type="entry name" value="AcylCo_DH/oxidase_C"/>
</dbReference>
<dbReference type="Pfam" id="PF02771">
    <property type="entry name" value="Acyl-CoA_dh_N"/>
    <property type="match status" value="1"/>
</dbReference>
<evidence type="ECO:0000256" key="5">
    <source>
        <dbReference type="ARBA" id="ARBA00022827"/>
    </source>
</evidence>
<dbReference type="PANTHER" id="PTHR48083">
    <property type="entry name" value="MEDIUM-CHAIN SPECIFIC ACYL-COA DEHYDROGENASE, MITOCHONDRIAL-RELATED"/>
    <property type="match status" value="1"/>
</dbReference>
<dbReference type="EMBL" id="VDFW01000002">
    <property type="protein sequence ID" value="TNC29185.1"/>
    <property type="molecule type" value="Genomic_DNA"/>
</dbReference>
<dbReference type="InterPro" id="IPR046373">
    <property type="entry name" value="Acyl-CoA_Oxase/DH_mid-dom_sf"/>
</dbReference>
<feature type="domain" description="Acyl-CoA dehydrogenase/oxidase C-terminal" evidence="8">
    <location>
        <begin position="242"/>
        <end position="391"/>
    </location>
</feature>
<dbReference type="InterPro" id="IPR013786">
    <property type="entry name" value="AcylCoA_DH/ox_N"/>
</dbReference>
<dbReference type="Proteomes" id="UP000305546">
    <property type="component" value="Unassembled WGS sequence"/>
</dbReference>
<comment type="cofactor">
    <cofactor evidence="1 7">
        <name>FAD</name>
        <dbReference type="ChEBI" id="CHEBI:57692"/>
    </cofactor>
</comment>
<evidence type="ECO:0000256" key="6">
    <source>
        <dbReference type="ARBA" id="ARBA00023002"/>
    </source>
</evidence>
<dbReference type="InterPro" id="IPR006091">
    <property type="entry name" value="Acyl-CoA_Oxase/DH_mid-dom"/>
</dbReference>
<keyword evidence="5 7" id="KW-0274">FAD</keyword>
<keyword evidence="12" id="KW-1185">Reference proteome</keyword>
<dbReference type="AlphaFoldDB" id="A0A5C4M867"/>
<dbReference type="GO" id="GO:0003995">
    <property type="term" value="F:acyl-CoA dehydrogenase activity"/>
    <property type="evidence" value="ECO:0007669"/>
    <property type="project" value="TreeGrafter"/>
</dbReference>
<organism evidence="11 12">
    <name type="scientific">Amycolatopsis alkalitolerans</name>
    <dbReference type="NCBI Taxonomy" id="2547244"/>
    <lineage>
        <taxon>Bacteria</taxon>
        <taxon>Bacillati</taxon>
        <taxon>Actinomycetota</taxon>
        <taxon>Actinomycetes</taxon>
        <taxon>Pseudonocardiales</taxon>
        <taxon>Pseudonocardiaceae</taxon>
        <taxon>Amycolatopsis</taxon>
    </lineage>
</organism>
<dbReference type="InterPro" id="IPR037069">
    <property type="entry name" value="AcylCoA_DH/ox_N_sf"/>
</dbReference>
<dbReference type="Pfam" id="PF00441">
    <property type="entry name" value="Acyl-CoA_dh_1"/>
    <property type="match status" value="1"/>
</dbReference>
<dbReference type="InterPro" id="IPR036250">
    <property type="entry name" value="AcylCo_DH-like_C"/>
</dbReference>
<evidence type="ECO:0000256" key="2">
    <source>
        <dbReference type="ARBA" id="ARBA00009347"/>
    </source>
</evidence>
<comment type="caution">
    <text evidence="11">The sequence shown here is derived from an EMBL/GenBank/DDBJ whole genome shotgun (WGS) entry which is preliminary data.</text>
</comment>
<feature type="domain" description="Acyl-CoA dehydrogenase/oxidase N-terminal" evidence="10">
    <location>
        <begin position="10"/>
        <end position="123"/>
    </location>
</feature>
<comment type="subunit">
    <text evidence="3">Homodimer.</text>
</comment>
<proteinExistence type="inferred from homology"/>
<dbReference type="SUPFAM" id="SSF56645">
    <property type="entry name" value="Acyl-CoA dehydrogenase NM domain-like"/>
    <property type="match status" value="1"/>
</dbReference>
<evidence type="ECO:0000256" key="7">
    <source>
        <dbReference type="RuleBase" id="RU362125"/>
    </source>
</evidence>
<evidence type="ECO:0000313" key="12">
    <source>
        <dbReference type="Proteomes" id="UP000305546"/>
    </source>
</evidence>
<evidence type="ECO:0000259" key="9">
    <source>
        <dbReference type="Pfam" id="PF02770"/>
    </source>
</evidence>
<evidence type="ECO:0000256" key="3">
    <source>
        <dbReference type="ARBA" id="ARBA00011738"/>
    </source>
</evidence>
<dbReference type="Gene3D" id="1.20.140.10">
    <property type="entry name" value="Butyryl-CoA Dehydrogenase, subunit A, domain 3"/>
    <property type="match status" value="1"/>
</dbReference>
<dbReference type="InterPro" id="IPR050741">
    <property type="entry name" value="Acyl-CoA_dehydrogenase"/>
</dbReference>
<keyword evidence="4 7" id="KW-0285">Flavoprotein</keyword>
<dbReference type="Gene3D" id="1.10.540.10">
    <property type="entry name" value="Acyl-CoA dehydrogenase/oxidase, N-terminal domain"/>
    <property type="match status" value="1"/>
</dbReference>
<evidence type="ECO:0000259" key="10">
    <source>
        <dbReference type="Pfam" id="PF02771"/>
    </source>
</evidence>
<accession>A0A5C4M867</accession>
<dbReference type="RefSeq" id="WP_139095129.1">
    <property type="nucleotide sequence ID" value="NZ_VDFW01000002.1"/>
</dbReference>
<dbReference type="FunFam" id="2.40.110.10:FF:000002">
    <property type="entry name" value="Acyl-CoA dehydrogenase fadE12"/>
    <property type="match status" value="1"/>
</dbReference>